<feature type="transmembrane region" description="Helical" evidence="7">
    <location>
        <begin position="385"/>
        <end position="404"/>
    </location>
</feature>
<gene>
    <name evidence="8" type="ORF">SYNPS1DRAFT_14307</name>
</gene>
<comment type="similarity">
    <text evidence="2">Belongs to the CRT-like transporter family.</text>
</comment>
<dbReference type="PIRSF" id="PIRSF036436">
    <property type="entry name" value="UCP036436"/>
    <property type="match status" value="1"/>
</dbReference>
<evidence type="ECO:0000313" key="9">
    <source>
        <dbReference type="Proteomes" id="UP000278143"/>
    </source>
</evidence>
<dbReference type="GO" id="GO:0016020">
    <property type="term" value="C:membrane"/>
    <property type="evidence" value="ECO:0007669"/>
    <property type="project" value="UniProtKB-SubCell"/>
</dbReference>
<evidence type="ECO:0000256" key="4">
    <source>
        <dbReference type="ARBA" id="ARBA00022692"/>
    </source>
</evidence>
<feature type="transmembrane region" description="Helical" evidence="7">
    <location>
        <begin position="143"/>
        <end position="164"/>
    </location>
</feature>
<evidence type="ECO:0008006" key="10">
    <source>
        <dbReference type="Google" id="ProtNLM"/>
    </source>
</evidence>
<feature type="transmembrane region" description="Helical" evidence="7">
    <location>
        <begin position="197"/>
        <end position="220"/>
    </location>
</feature>
<evidence type="ECO:0000256" key="2">
    <source>
        <dbReference type="ARBA" id="ARBA00006690"/>
    </source>
</evidence>
<evidence type="ECO:0000256" key="1">
    <source>
        <dbReference type="ARBA" id="ARBA00004141"/>
    </source>
</evidence>
<reference evidence="9" key="1">
    <citation type="journal article" date="2018" name="Nat. Microbiol.">
        <title>Leveraging single-cell genomics to expand the fungal tree of life.</title>
        <authorList>
            <person name="Ahrendt S.R."/>
            <person name="Quandt C.A."/>
            <person name="Ciobanu D."/>
            <person name="Clum A."/>
            <person name="Salamov A."/>
            <person name="Andreopoulos B."/>
            <person name="Cheng J.F."/>
            <person name="Woyke T."/>
            <person name="Pelin A."/>
            <person name="Henrissat B."/>
            <person name="Reynolds N.K."/>
            <person name="Benny G.L."/>
            <person name="Smith M.E."/>
            <person name="James T.Y."/>
            <person name="Grigoriev I.V."/>
        </authorList>
    </citation>
    <scope>NUCLEOTIDE SEQUENCE [LARGE SCALE GENOMIC DNA]</scope>
    <source>
        <strain evidence="9">Benny S71-1</strain>
    </source>
</reference>
<dbReference type="InterPro" id="IPR013936">
    <property type="entry name" value="CRT-like"/>
</dbReference>
<sequence length="429" mass="48202">MTAPDVEEQPRGLFRPRRSSFSSYTLLLVTGMLFTGTCNTILNKVQDMQCVENCDDPDPSKHKYFEQPIYQTLNMFIGELACLLAVADRAKEKLSLKRSELESRMQAKHDAVEDLSDVISESIRVEVANAMAGRKPLTNFARLLFWIPTMCDICGTTLMNVGLIYTTASIYQMLRGAVVIFSAILSMVFLRHRIALFQWFALTAVMAGVSVVGLSGIIGAPSTPQPPLSDDDNGPDAQSEIEDVARAALGIFMVLFAQMFTATQFVVEERILKRYAVDPLMAVGLEGFWGCVTVITAMPLLHFTLGTMHPGGFFDIYAGWHQFWDNEMVWRVGIAFALSISLFNWFGLSVTRSLSSVARATIDTCRTLFIWMVSMSLGWEDFRWLQVLGFAMLVYGTFLYNGVVEPPKWLRRPRDTESIEETEPILPRE</sequence>
<keyword evidence="6 7" id="KW-0472">Membrane</keyword>
<evidence type="ECO:0000256" key="3">
    <source>
        <dbReference type="ARBA" id="ARBA00022448"/>
    </source>
</evidence>
<evidence type="ECO:0000313" key="8">
    <source>
        <dbReference type="EMBL" id="RKP26357.1"/>
    </source>
</evidence>
<keyword evidence="9" id="KW-1185">Reference proteome</keyword>
<comment type="subcellular location">
    <subcellularLocation>
        <location evidence="1">Membrane</location>
        <topology evidence="1">Multi-pass membrane protein</topology>
    </subcellularLocation>
</comment>
<feature type="transmembrane region" description="Helical" evidence="7">
    <location>
        <begin position="288"/>
        <end position="308"/>
    </location>
</feature>
<dbReference type="EMBL" id="KZ989446">
    <property type="protein sequence ID" value="RKP26357.1"/>
    <property type="molecule type" value="Genomic_DNA"/>
</dbReference>
<accession>A0A4P9Z1J2</accession>
<feature type="transmembrane region" description="Helical" evidence="7">
    <location>
        <begin position="360"/>
        <end position="379"/>
    </location>
</feature>
<dbReference type="OrthoDB" id="29773at2759"/>
<dbReference type="Pfam" id="PF08627">
    <property type="entry name" value="CRT-like"/>
    <property type="match status" value="1"/>
</dbReference>
<dbReference type="PANTHER" id="PTHR13146:SF0">
    <property type="entry name" value="SOLUTE CARRIER FAMILY 35 MEMBER F6"/>
    <property type="match status" value="1"/>
</dbReference>
<dbReference type="PANTHER" id="PTHR13146">
    <property type="match status" value="1"/>
</dbReference>
<feature type="transmembrane region" description="Helical" evidence="7">
    <location>
        <begin position="328"/>
        <end position="348"/>
    </location>
</feature>
<dbReference type="Proteomes" id="UP000278143">
    <property type="component" value="Unassembled WGS sequence"/>
</dbReference>
<feature type="transmembrane region" description="Helical" evidence="7">
    <location>
        <begin position="170"/>
        <end position="190"/>
    </location>
</feature>
<keyword evidence="5 7" id="KW-1133">Transmembrane helix</keyword>
<feature type="transmembrane region" description="Helical" evidence="7">
    <location>
        <begin position="21"/>
        <end position="42"/>
    </location>
</feature>
<dbReference type="AlphaFoldDB" id="A0A4P9Z1J2"/>
<dbReference type="InterPro" id="IPR012404">
    <property type="entry name" value="UCP036436"/>
</dbReference>
<protein>
    <recommendedName>
        <fullName evidence="10">Integral membrane protein</fullName>
    </recommendedName>
</protein>
<proteinExistence type="inferred from homology"/>
<evidence type="ECO:0000256" key="7">
    <source>
        <dbReference type="SAM" id="Phobius"/>
    </source>
</evidence>
<keyword evidence="4 7" id="KW-0812">Transmembrane</keyword>
<evidence type="ECO:0000256" key="5">
    <source>
        <dbReference type="ARBA" id="ARBA00022989"/>
    </source>
</evidence>
<evidence type="ECO:0000256" key="6">
    <source>
        <dbReference type="ARBA" id="ARBA00023136"/>
    </source>
</evidence>
<name>A0A4P9Z1J2_9FUNG</name>
<keyword evidence="3" id="KW-0813">Transport</keyword>
<feature type="transmembrane region" description="Helical" evidence="7">
    <location>
        <begin position="247"/>
        <end position="267"/>
    </location>
</feature>
<organism evidence="8 9">
    <name type="scientific">Syncephalis pseudoplumigaleata</name>
    <dbReference type="NCBI Taxonomy" id="1712513"/>
    <lineage>
        <taxon>Eukaryota</taxon>
        <taxon>Fungi</taxon>
        <taxon>Fungi incertae sedis</taxon>
        <taxon>Zoopagomycota</taxon>
        <taxon>Zoopagomycotina</taxon>
        <taxon>Zoopagomycetes</taxon>
        <taxon>Zoopagales</taxon>
        <taxon>Piptocephalidaceae</taxon>
        <taxon>Syncephalis</taxon>
    </lineage>
</organism>
<dbReference type="InterPro" id="IPR037185">
    <property type="entry name" value="EmrE-like"/>
</dbReference>
<dbReference type="SUPFAM" id="SSF103481">
    <property type="entry name" value="Multidrug resistance efflux transporter EmrE"/>
    <property type="match status" value="1"/>
</dbReference>